<sequence>MAVGSTSKDKWRSVECLETSYATRWTPARAMWRLRRGASAPFLSCFCEETWPETVDIPRVEIEPPGMTTLEAEFIEKNYFQRFCKCLPRRIGVSLPLLQPVSPIYWCDMLSREPHSGEVVMLCLSHNGKTSNLKFAYRNLKSQELSSKR</sequence>
<dbReference type="AlphaFoldDB" id="A0A5N6L1A7"/>
<protein>
    <submittedName>
        <fullName evidence="1">Uncharacterized protein</fullName>
    </submittedName>
</protein>
<accession>A0A5N6L1A7</accession>
<name>A0A5N6L1A7_9ROSI</name>
<dbReference type="Proteomes" id="UP000327013">
    <property type="component" value="Unassembled WGS sequence"/>
</dbReference>
<reference evidence="1 2" key="1">
    <citation type="submission" date="2019-06" db="EMBL/GenBank/DDBJ databases">
        <title>A chromosomal-level reference genome of Carpinus fangiana (Coryloideae, Betulaceae).</title>
        <authorList>
            <person name="Yang X."/>
            <person name="Wang Z."/>
            <person name="Zhang L."/>
            <person name="Hao G."/>
            <person name="Liu J."/>
            <person name="Yang Y."/>
        </authorList>
    </citation>
    <scope>NUCLEOTIDE SEQUENCE [LARGE SCALE GENOMIC DNA]</scope>
    <source>
        <strain evidence="1">Cfa_2016G</strain>
        <tissue evidence="1">Leaf</tissue>
    </source>
</reference>
<keyword evidence="2" id="KW-1185">Reference proteome</keyword>
<comment type="caution">
    <text evidence="1">The sequence shown here is derived from an EMBL/GenBank/DDBJ whole genome shotgun (WGS) entry which is preliminary data.</text>
</comment>
<gene>
    <name evidence="1" type="ORF">FH972_025493</name>
</gene>
<dbReference type="EMBL" id="VIBQ01000057">
    <property type="protein sequence ID" value="KAB8532548.1"/>
    <property type="molecule type" value="Genomic_DNA"/>
</dbReference>
<proteinExistence type="predicted"/>
<organism evidence="1 2">
    <name type="scientific">Carpinus fangiana</name>
    <dbReference type="NCBI Taxonomy" id="176857"/>
    <lineage>
        <taxon>Eukaryota</taxon>
        <taxon>Viridiplantae</taxon>
        <taxon>Streptophyta</taxon>
        <taxon>Embryophyta</taxon>
        <taxon>Tracheophyta</taxon>
        <taxon>Spermatophyta</taxon>
        <taxon>Magnoliopsida</taxon>
        <taxon>eudicotyledons</taxon>
        <taxon>Gunneridae</taxon>
        <taxon>Pentapetalae</taxon>
        <taxon>rosids</taxon>
        <taxon>fabids</taxon>
        <taxon>Fagales</taxon>
        <taxon>Betulaceae</taxon>
        <taxon>Carpinus</taxon>
    </lineage>
</organism>
<evidence type="ECO:0000313" key="2">
    <source>
        <dbReference type="Proteomes" id="UP000327013"/>
    </source>
</evidence>
<evidence type="ECO:0000313" key="1">
    <source>
        <dbReference type="EMBL" id="KAB8532548.1"/>
    </source>
</evidence>